<organism evidence="1">
    <name type="scientific">marine sediment metagenome</name>
    <dbReference type="NCBI Taxonomy" id="412755"/>
    <lineage>
        <taxon>unclassified sequences</taxon>
        <taxon>metagenomes</taxon>
        <taxon>ecological metagenomes</taxon>
    </lineage>
</organism>
<reference evidence="1" key="1">
    <citation type="journal article" date="2014" name="Front. Microbiol.">
        <title>High frequency of phylogenetically diverse reductive dehalogenase-homologous genes in deep subseafloor sedimentary metagenomes.</title>
        <authorList>
            <person name="Kawai M."/>
            <person name="Futagami T."/>
            <person name="Toyoda A."/>
            <person name="Takaki Y."/>
            <person name="Nishi S."/>
            <person name="Hori S."/>
            <person name="Arai W."/>
            <person name="Tsubouchi T."/>
            <person name="Morono Y."/>
            <person name="Uchiyama I."/>
            <person name="Ito T."/>
            <person name="Fujiyama A."/>
            <person name="Inagaki F."/>
            <person name="Takami H."/>
        </authorList>
    </citation>
    <scope>NUCLEOTIDE SEQUENCE</scope>
    <source>
        <strain evidence="1">Expedition CK06-06</strain>
    </source>
</reference>
<sequence>ENNEWCETISGAMGKWEAVTLKHDGLWPESLARWS</sequence>
<dbReference type="AlphaFoldDB" id="X1BV32"/>
<feature type="non-terminal residue" evidence="1">
    <location>
        <position position="1"/>
    </location>
</feature>
<protein>
    <submittedName>
        <fullName evidence="1">Uncharacterized protein</fullName>
    </submittedName>
</protein>
<gene>
    <name evidence="1" type="ORF">S01H4_47488</name>
</gene>
<proteinExistence type="predicted"/>
<evidence type="ECO:0000313" key="1">
    <source>
        <dbReference type="EMBL" id="GAG99634.1"/>
    </source>
</evidence>
<name>X1BV32_9ZZZZ</name>
<accession>X1BV32</accession>
<dbReference type="EMBL" id="BART01026665">
    <property type="protein sequence ID" value="GAG99634.1"/>
    <property type="molecule type" value="Genomic_DNA"/>
</dbReference>
<comment type="caution">
    <text evidence="1">The sequence shown here is derived from an EMBL/GenBank/DDBJ whole genome shotgun (WGS) entry which is preliminary data.</text>
</comment>